<reference evidence="8" key="1">
    <citation type="submission" date="2024-05" db="EMBL/GenBank/DDBJ databases">
        <authorList>
            <person name="Cai S.Y."/>
            <person name="Jin L.M."/>
            <person name="Li H.R."/>
        </authorList>
    </citation>
    <scope>NUCLEOTIDE SEQUENCE</scope>
    <source>
        <strain evidence="8">A5-74</strain>
    </source>
</reference>
<dbReference type="GO" id="GO:0016491">
    <property type="term" value="F:oxidoreductase activity"/>
    <property type="evidence" value="ECO:0007669"/>
    <property type="project" value="InterPro"/>
</dbReference>
<keyword evidence="3" id="KW-0812">Transmembrane</keyword>
<organism evidence="8">
    <name type="scientific">Nakamurella sp. A5-74</name>
    <dbReference type="NCBI Taxonomy" id="3158264"/>
    <lineage>
        <taxon>Bacteria</taxon>
        <taxon>Bacillati</taxon>
        <taxon>Actinomycetota</taxon>
        <taxon>Actinomycetes</taxon>
        <taxon>Nakamurellales</taxon>
        <taxon>Nakamurellaceae</taxon>
        <taxon>Nakamurella</taxon>
    </lineage>
</organism>
<feature type="signal peptide" evidence="6">
    <location>
        <begin position="1"/>
        <end position="23"/>
    </location>
</feature>
<protein>
    <submittedName>
        <fullName evidence="8">TlpA disulfide reductase family protein</fullName>
    </submittedName>
</protein>
<dbReference type="InterPro" id="IPR036249">
    <property type="entry name" value="Thioredoxin-like_sf"/>
</dbReference>
<proteinExistence type="predicted"/>
<feature type="chain" id="PRO_5043549234" evidence="6">
    <location>
        <begin position="24"/>
        <end position="197"/>
    </location>
</feature>
<evidence type="ECO:0000256" key="2">
    <source>
        <dbReference type="ARBA" id="ARBA00022748"/>
    </source>
</evidence>
<dbReference type="InterPro" id="IPR000866">
    <property type="entry name" value="AhpC/TSA"/>
</dbReference>
<dbReference type="PROSITE" id="PS51352">
    <property type="entry name" value="THIOREDOXIN_2"/>
    <property type="match status" value="1"/>
</dbReference>
<evidence type="ECO:0000259" key="7">
    <source>
        <dbReference type="PROSITE" id="PS51352"/>
    </source>
</evidence>
<keyword evidence="2" id="KW-0201">Cytochrome c-type biogenesis</keyword>
<sequence>MIGNFRRVAAALLALACSLSACSSGTDVSVPQGGGFELVSPGGLSEFDYPAAQRKPLGEISGPTLTGDGRVSVADYPDKVVVLNFWGSWCTACRAEAPLLAAAARELASDGVQFVGVNVRESDRQNGADYDSVRGTPYPSIYDKQVQVLASIPGFPITGIPSTIVLDRQHRVAHVWIRAFASPSELQSVVKIVAAES</sequence>
<dbReference type="EMBL" id="CP159218">
    <property type="protein sequence ID" value="XCG63542.1"/>
    <property type="molecule type" value="Genomic_DNA"/>
</dbReference>
<keyword evidence="5" id="KW-0676">Redox-active center</keyword>
<keyword evidence="6" id="KW-0732">Signal</keyword>
<dbReference type="GO" id="GO:0016209">
    <property type="term" value="F:antioxidant activity"/>
    <property type="evidence" value="ECO:0007669"/>
    <property type="project" value="InterPro"/>
</dbReference>
<dbReference type="CDD" id="cd02966">
    <property type="entry name" value="TlpA_like_family"/>
    <property type="match status" value="1"/>
</dbReference>
<dbReference type="AlphaFoldDB" id="A0AAU8DQA9"/>
<gene>
    <name evidence="8" type="ORF">ABLG96_20495</name>
</gene>
<evidence type="ECO:0000313" key="8">
    <source>
        <dbReference type="EMBL" id="XCG63542.1"/>
    </source>
</evidence>
<feature type="domain" description="Thioredoxin" evidence="7">
    <location>
        <begin position="51"/>
        <end position="195"/>
    </location>
</feature>
<evidence type="ECO:0000256" key="3">
    <source>
        <dbReference type="ARBA" id="ARBA00022968"/>
    </source>
</evidence>
<keyword evidence="4" id="KW-1015">Disulfide bond</keyword>
<dbReference type="GO" id="GO:0017004">
    <property type="term" value="P:cytochrome complex assembly"/>
    <property type="evidence" value="ECO:0007669"/>
    <property type="project" value="UniProtKB-KW"/>
</dbReference>
<dbReference type="PROSITE" id="PS00194">
    <property type="entry name" value="THIOREDOXIN_1"/>
    <property type="match status" value="1"/>
</dbReference>
<dbReference type="InterPro" id="IPR050553">
    <property type="entry name" value="Thioredoxin_ResA/DsbE_sf"/>
</dbReference>
<dbReference type="PANTHER" id="PTHR42852">
    <property type="entry name" value="THIOL:DISULFIDE INTERCHANGE PROTEIN DSBE"/>
    <property type="match status" value="1"/>
</dbReference>
<keyword evidence="3" id="KW-0735">Signal-anchor</keyword>
<name>A0AAU8DQA9_9ACTN</name>
<comment type="subcellular location">
    <subcellularLocation>
        <location evidence="1">Cell envelope</location>
    </subcellularLocation>
</comment>
<dbReference type="InterPro" id="IPR013766">
    <property type="entry name" value="Thioredoxin_domain"/>
</dbReference>
<dbReference type="PANTHER" id="PTHR42852:SF6">
    <property type="entry name" value="THIOL:DISULFIDE INTERCHANGE PROTEIN DSBE"/>
    <property type="match status" value="1"/>
</dbReference>
<evidence type="ECO:0000256" key="1">
    <source>
        <dbReference type="ARBA" id="ARBA00004196"/>
    </source>
</evidence>
<accession>A0AAU8DQA9</accession>
<dbReference type="SUPFAM" id="SSF52833">
    <property type="entry name" value="Thioredoxin-like"/>
    <property type="match status" value="1"/>
</dbReference>
<dbReference type="Pfam" id="PF00578">
    <property type="entry name" value="AhpC-TSA"/>
    <property type="match status" value="1"/>
</dbReference>
<dbReference type="GO" id="GO:0030313">
    <property type="term" value="C:cell envelope"/>
    <property type="evidence" value="ECO:0007669"/>
    <property type="project" value="UniProtKB-SubCell"/>
</dbReference>
<dbReference type="PROSITE" id="PS51257">
    <property type="entry name" value="PROKAR_LIPOPROTEIN"/>
    <property type="match status" value="1"/>
</dbReference>
<dbReference type="InterPro" id="IPR017937">
    <property type="entry name" value="Thioredoxin_CS"/>
</dbReference>
<evidence type="ECO:0000256" key="4">
    <source>
        <dbReference type="ARBA" id="ARBA00023157"/>
    </source>
</evidence>
<evidence type="ECO:0000256" key="5">
    <source>
        <dbReference type="ARBA" id="ARBA00023284"/>
    </source>
</evidence>
<dbReference type="RefSeq" id="WP_353649157.1">
    <property type="nucleotide sequence ID" value="NZ_CP159218.1"/>
</dbReference>
<dbReference type="Gene3D" id="3.40.30.10">
    <property type="entry name" value="Glutaredoxin"/>
    <property type="match status" value="1"/>
</dbReference>
<evidence type="ECO:0000256" key="6">
    <source>
        <dbReference type="SAM" id="SignalP"/>
    </source>
</evidence>